<evidence type="ECO:0000256" key="18">
    <source>
        <dbReference type="ARBA" id="ARBA00047899"/>
    </source>
</evidence>
<dbReference type="InterPro" id="IPR000403">
    <property type="entry name" value="PI3/4_kinase_cat_dom"/>
</dbReference>
<dbReference type="InterPro" id="IPR036940">
    <property type="entry name" value="PI3/4_kinase_cat_sf"/>
</dbReference>
<dbReference type="Pfam" id="PF08064">
    <property type="entry name" value="UME"/>
    <property type="match status" value="1"/>
</dbReference>
<dbReference type="GO" id="GO:0051321">
    <property type="term" value="P:meiotic cell cycle"/>
    <property type="evidence" value="ECO:0007669"/>
    <property type="project" value="UniProtKB-KW"/>
</dbReference>
<dbReference type="GO" id="GO:0006281">
    <property type="term" value="P:DNA repair"/>
    <property type="evidence" value="ECO:0007669"/>
    <property type="project" value="UniProtKB-KW"/>
</dbReference>
<evidence type="ECO:0000256" key="14">
    <source>
        <dbReference type="ARBA" id="ARBA00023254"/>
    </source>
</evidence>
<feature type="domain" description="FAT" evidence="21">
    <location>
        <begin position="1408"/>
        <end position="1943"/>
    </location>
</feature>
<keyword evidence="11" id="KW-0156">Chromatin regulator</keyword>
<evidence type="ECO:0000256" key="9">
    <source>
        <dbReference type="ARBA" id="ARBA00022777"/>
    </source>
</evidence>
<organism evidence="23 24">
    <name type="scientific">Debaryomyces hansenii (strain ATCC 36239 / CBS 767 / BCRC 21394 / JCM 1990 / NBRC 0083 / IGC 2968)</name>
    <name type="common">Yeast</name>
    <name type="synonym">Torulaspora hansenii</name>
    <dbReference type="NCBI Taxonomy" id="284592"/>
    <lineage>
        <taxon>Eukaryota</taxon>
        <taxon>Fungi</taxon>
        <taxon>Dikarya</taxon>
        <taxon>Ascomycota</taxon>
        <taxon>Saccharomycotina</taxon>
        <taxon>Pichiomycetes</taxon>
        <taxon>Debaryomycetaceae</taxon>
        <taxon>Debaryomyces</taxon>
    </lineage>
</organism>
<dbReference type="SUPFAM" id="SSF56112">
    <property type="entry name" value="Protein kinase-like (PK-like)"/>
    <property type="match status" value="1"/>
</dbReference>
<evidence type="ECO:0000259" key="22">
    <source>
        <dbReference type="PROSITE" id="PS51190"/>
    </source>
</evidence>
<evidence type="ECO:0000256" key="5">
    <source>
        <dbReference type="ARBA" id="ARBA00022527"/>
    </source>
</evidence>
<evidence type="ECO:0000313" key="24">
    <source>
        <dbReference type="Proteomes" id="UP000000599"/>
    </source>
</evidence>
<dbReference type="GO" id="GO:0005634">
    <property type="term" value="C:nucleus"/>
    <property type="evidence" value="ECO:0007669"/>
    <property type="project" value="UniProtKB-SubCell"/>
</dbReference>
<comment type="similarity">
    <text evidence="2">Belongs to the PI3/PI4-kinase family. ATM subfamily.</text>
</comment>
<dbReference type="GO" id="GO:0000723">
    <property type="term" value="P:telomere maintenance"/>
    <property type="evidence" value="ECO:0007669"/>
    <property type="project" value="TreeGrafter"/>
</dbReference>
<dbReference type="InterPro" id="IPR018936">
    <property type="entry name" value="PI3/4_kinase_CS"/>
</dbReference>
<evidence type="ECO:0000259" key="20">
    <source>
        <dbReference type="PROSITE" id="PS50290"/>
    </source>
</evidence>
<keyword evidence="10" id="KW-0067">ATP-binding</keyword>
<dbReference type="PROSITE" id="PS51189">
    <property type="entry name" value="FAT"/>
    <property type="match status" value="1"/>
</dbReference>
<evidence type="ECO:0000256" key="17">
    <source>
        <dbReference type="ARBA" id="ARBA00033001"/>
    </source>
</evidence>
<dbReference type="VEuPathDB" id="FungiDB:DEHA2E22572g"/>
<keyword evidence="13" id="KW-0539">Nucleus</keyword>
<dbReference type="EMBL" id="CR382137">
    <property type="protein sequence ID" value="CAG88564.2"/>
    <property type="molecule type" value="Genomic_DNA"/>
</dbReference>
<evidence type="ECO:0000256" key="1">
    <source>
        <dbReference type="ARBA" id="ARBA00004123"/>
    </source>
</evidence>
<dbReference type="InterPro" id="IPR012993">
    <property type="entry name" value="UME"/>
</dbReference>
<dbReference type="eggNOG" id="KOG0890">
    <property type="taxonomic scope" value="Eukaryota"/>
</dbReference>
<dbReference type="InterPro" id="IPR057564">
    <property type="entry name" value="HEAT_ATR"/>
</dbReference>
<dbReference type="GO" id="GO:0000077">
    <property type="term" value="P:DNA damage checkpoint signaling"/>
    <property type="evidence" value="ECO:0007669"/>
    <property type="project" value="TreeGrafter"/>
</dbReference>
<dbReference type="Pfam" id="PF25030">
    <property type="entry name" value="M-HEAT_ATR"/>
    <property type="match status" value="1"/>
</dbReference>
<dbReference type="Gene3D" id="1.10.1070.11">
    <property type="entry name" value="Phosphatidylinositol 3-/4-kinase, catalytic domain"/>
    <property type="match status" value="1"/>
</dbReference>
<evidence type="ECO:0000259" key="21">
    <source>
        <dbReference type="PROSITE" id="PS51189"/>
    </source>
</evidence>
<dbReference type="GeneID" id="2902977"/>
<evidence type="ECO:0000256" key="15">
    <source>
        <dbReference type="ARBA" id="ARBA00029679"/>
    </source>
</evidence>
<evidence type="ECO:0000256" key="19">
    <source>
        <dbReference type="ARBA" id="ARBA00048679"/>
    </source>
</evidence>
<dbReference type="InterPro" id="IPR016024">
    <property type="entry name" value="ARM-type_fold"/>
</dbReference>
<evidence type="ECO:0000256" key="3">
    <source>
        <dbReference type="ARBA" id="ARBA00012513"/>
    </source>
</evidence>
<dbReference type="PROSITE" id="PS00916">
    <property type="entry name" value="PI3_4_KINASE_2"/>
    <property type="match status" value="1"/>
</dbReference>
<keyword evidence="12" id="KW-0234">DNA repair</keyword>
<dbReference type="SMART" id="SM00802">
    <property type="entry name" value="UME"/>
    <property type="match status" value="1"/>
</dbReference>
<keyword evidence="14" id="KW-0469">Meiosis</keyword>
<dbReference type="PROSITE" id="PS50290">
    <property type="entry name" value="PI3_4_KINASE_3"/>
    <property type="match status" value="1"/>
</dbReference>
<evidence type="ECO:0000256" key="7">
    <source>
        <dbReference type="ARBA" id="ARBA00022741"/>
    </source>
</evidence>
<dbReference type="PANTHER" id="PTHR11139">
    <property type="entry name" value="ATAXIA TELANGIECTASIA MUTATED ATM -RELATED"/>
    <property type="match status" value="1"/>
</dbReference>
<keyword evidence="9" id="KW-0418">Kinase</keyword>
<comment type="catalytic activity">
    <reaction evidence="18">
        <text>L-threonyl-[protein] + ATP = O-phospho-L-threonyl-[protein] + ADP + H(+)</text>
        <dbReference type="Rhea" id="RHEA:46608"/>
        <dbReference type="Rhea" id="RHEA-COMP:11060"/>
        <dbReference type="Rhea" id="RHEA-COMP:11605"/>
        <dbReference type="ChEBI" id="CHEBI:15378"/>
        <dbReference type="ChEBI" id="CHEBI:30013"/>
        <dbReference type="ChEBI" id="CHEBI:30616"/>
        <dbReference type="ChEBI" id="CHEBI:61977"/>
        <dbReference type="ChEBI" id="CHEBI:456216"/>
        <dbReference type="EC" id="2.7.11.1"/>
    </reaction>
</comment>
<dbReference type="HOGENOM" id="CLU_000178_4_0_1"/>
<dbReference type="FunCoup" id="Q6BND8">
    <property type="interactions" value="1265"/>
</dbReference>
<comment type="catalytic activity">
    <reaction evidence="19">
        <text>L-seryl-[protein] + ATP = O-phospho-L-seryl-[protein] + ADP + H(+)</text>
        <dbReference type="Rhea" id="RHEA:17989"/>
        <dbReference type="Rhea" id="RHEA-COMP:9863"/>
        <dbReference type="Rhea" id="RHEA-COMP:11604"/>
        <dbReference type="ChEBI" id="CHEBI:15378"/>
        <dbReference type="ChEBI" id="CHEBI:29999"/>
        <dbReference type="ChEBI" id="CHEBI:30616"/>
        <dbReference type="ChEBI" id="CHEBI:83421"/>
        <dbReference type="ChEBI" id="CHEBI:456216"/>
        <dbReference type="EC" id="2.7.11.1"/>
    </reaction>
</comment>
<dbReference type="InterPro" id="IPR058681">
    <property type="entry name" value="HEAT_MEC1_N"/>
</dbReference>
<dbReference type="GO" id="GO:0005524">
    <property type="term" value="F:ATP binding"/>
    <property type="evidence" value="ECO:0007669"/>
    <property type="project" value="UniProtKB-KW"/>
</dbReference>
<sequence length="2387" mass="275974">MTNCQNYSHFLIYRSYQKISSPELTLFLDDIYRNITHDDNTDFKKLILYLYGFTSSKLQVLQQKDDVNFNENIGLLKRLISTIELVLTKRKHLLNVEITSEEDAQIFSLDTSNKFQNDPQLLYEWAIFFGLKHIVAFNDSNEITNIVKSYIIDIINLVTTNLHNFRYKNQIKLKLLKIFDDDLNKLFNSLSIANSLLNFNSTYSKDLARTIHLFSILNDYDLSVKLLLNINSMELKFESYARKLWFILSSIDLKLIVVNESDSNLRLLDNLKSVLVLNLTNNLVINESVNWSQISLVINWIIDHIKSFDDNTSNTYNLQLVALNRSISYSLIRVFQLCREKDCLESFINSFQLNSFIISISNKHTNFPEIIIKSLHLINYQYGITTNNLKIINFYRSNKFVITPFNDFELDSLKLELNEYSYKLSHENKIICNLLDFIVIPKSMIYDNDNNDQFNFGSWINHIKLLIDKDLRDPNRDTRIFDNRSALYTLITSLGHFPCIVSGDYHFKVEECTRCGNCPMNKTYYETVSSLRKYVTDQQDMQVYYKNIICDFLLGDKIKVIQNDPLLCSNMLLTIFKLFVSFKPPTKYNYNEDVIFRFVMRCLSQSLNRDVRILATRILPLYLISPKDEVLETSFRSMFREISQIKFDNDSRKIYLAESTIKALGELAIISEGEWLCVLFIKLIDLFGEANEQHVNLVYSEFLNVAAAKCLTPYKLLSPFLPSIAERIVKQPRMLQKITELLGVSKKYFLNRTKEYTTPRFLEYYKHDFIHEIAEASGMSKWKLITRHLPRIMATYLCKDDTINESYIINVLSNVSPEYKTLSMTDLISSVGEITWFILLQIQIEEKGNFQNEGKILNALRYVSKINLLKNGSNKKTIPKDFDYIENLLGDHVLELVQRFSENVHHIKGTKPYLEKVSSLRAIEFLISNNTAAAASALGQISTCLQATLENPDFELPAIRCWNVLVQNLQTNHLISLFDIIISLIFQKFNKLEHRSKLIAVDILKKLFLELRDKYNKYSLYYFSVPFIENLDKYYKLDASFRNLMKPKSKISYFPEFTRRLKTSNKYVVQQALDDLINYTTKYQERCQNEDFKDPLLEDYISELMRTLLDTASKFKNGNNEISTSCAKSLAIIGALDSNKFNLKTIKDQVIIIHDFHDYKENADFLRHFMENRVIKLFWASNDPIKQLFSAYSMQKFLEVLRLDSSVLNPTSQDLLAETWKNFSDVAKSTLTPLLSSKYVSPISRFERLQFPYYKVGSNHEKWLIEFTSNLLKRPLKSVLETPNETKYVIFQTCSMLARNQDISICQYILKYVALSHIINGDESVASDIKAEFLHILHIDSTSLPPDRVEQLKLCYQSIFEVLDYCNEWVSAATQYLNDSQLSKAETIRLKKNIAFVGIFLESIPMDLIAIKSAECDSYERTILYLEKCYRDGRVDESYLIDNLNIVSTLQSMYSNINDFDALAGILKKFSTNNLTEKLTTFQYNENWALAQESFQVLSETGNEENKIKNNTKLLKSLSDHALYDEVLSTLAAKIDLDNLSSIPLDWSMVGLQAAVVSGDKNQIDKWTYITDSIGKPQDVETLTNYQFAKGLKFLYESKNEDFNQYMESIYRTIGTSLVSSMSSSFSRNSVLMAQLHIMFDLSLIVSNYSLLNESLRRENEIILKERIKNIDQSFDSQWKILAMHRVAYMIIQDKNKISDILLFCSKVARKNERLDISTRSIMNAMALNDKGANIEYAELLWAQGRQTEAIKSLAKIISDDQFKSKQQKASVQLQYAEWLDESNHSSSATIISEYVKAYKLESTWEKPFYDLGKYYNKIKESQSDISGFCEQQIIRFFLKALALGPTFIFEALPKFITVWLDFAQQQKKSKESERIMNQIILDISSYIDVIPVYVWYTSITQILSRIGHKHNPSAQLLFQIIFKLVQAYPKHSLWYVLSHLNSNDSTRKQRVSGILKKLQSSDTSLASNVQSARELFGSLIKLAGFKISKKTIRRMSIKNDFGINNLNESYNSLVIPVRSNLEIRLPSVKHTKNFASAFPKSSSVTFEGFDDMVNIFHSLQMPRQVFIRGSNGLTYLLMVKKDDTRKDAKVVEFTTMINRLLSASTEARKRNLSIANYSVVPLAENMGVIEFVQDVATMKGIINDQRKRMGQLSNDRKLFMKLDEAQKMVKSKTSSDQSALSNLIELFESICKATPPVLHNWFINQFSDPRTWYLARTSFTRSSAVMSIVGYIIGLGDRHCENILFFKRTGSVLHIDFDCLFEKGKTLPTPEIVPFRLTQNMVDAMGISGIEGSFRITCEVTGSILRENEASLMNILETLIYDPLLDWKTQQNPQDHLRKVRRKIRGLVDENEGLPMNIHGQVDILIQEASAVEKLCQMYGGWAAYT</sequence>
<keyword evidence="6" id="KW-0808">Transferase</keyword>
<evidence type="ECO:0000256" key="11">
    <source>
        <dbReference type="ARBA" id="ARBA00022853"/>
    </source>
</evidence>
<dbReference type="RefSeq" id="XP_460282.2">
    <property type="nucleotide sequence ID" value="XM_460282.1"/>
</dbReference>
<dbReference type="GO" id="GO:0004674">
    <property type="term" value="F:protein serine/threonine kinase activity"/>
    <property type="evidence" value="ECO:0007669"/>
    <property type="project" value="UniProtKB-KW"/>
</dbReference>
<accession>Q6BND8</accession>
<dbReference type="KEGG" id="dha:DEHA2E22572g"/>
<dbReference type="OrthoDB" id="381190at2759"/>
<keyword evidence="7" id="KW-0547">Nucleotide-binding</keyword>
<dbReference type="Pfam" id="PF23593">
    <property type="entry name" value="HEAT_ATR"/>
    <property type="match status" value="1"/>
</dbReference>
<keyword evidence="8" id="KW-0227">DNA damage</keyword>
<dbReference type="SUPFAM" id="SSF48371">
    <property type="entry name" value="ARM repeat"/>
    <property type="match status" value="1"/>
</dbReference>
<evidence type="ECO:0000313" key="23">
    <source>
        <dbReference type="EMBL" id="CAG88564.2"/>
    </source>
</evidence>
<dbReference type="SMART" id="SM01343">
    <property type="entry name" value="FATC"/>
    <property type="match status" value="1"/>
</dbReference>
<dbReference type="InterPro" id="IPR056802">
    <property type="entry name" value="ATR-like_M-HEAT"/>
</dbReference>
<evidence type="ECO:0000256" key="12">
    <source>
        <dbReference type="ARBA" id="ARBA00023204"/>
    </source>
</evidence>
<evidence type="ECO:0000256" key="6">
    <source>
        <dbReference type="ARBA" id="ARBA00022679"/>
    </source>
</evidence>
<dbReference type="GO" id="GO:0006325">
    <property type="term" value="P:chromatin organization"/>
    <property type="evidence" value="ECO:0007669"/>
    <property type="project" value="UniProtKB-KW"/>
</dbReference>
<dbReference type="EC" id="2.7.11.1" evidence="3"/>
<dbReference type="Pfam" id="PF25385">
    <property type="entry name" value="HEAT_MEC1_N"/>
    <property type="match status" value="1"/>
</dbReference>
<dbReference type="STRING" id="284592.Q6BND8"/>
<dbReference type="SMART" id="SM00146">
    <property type="entry name" value="PI3Kc"/>
    <property type="match status" value="1"/>
</dbReference>
<name>Q6BND8_DEBHA</name>
<dbReference type="InterPro" id="IPR050517">
    <property type="entry name" value="DDR_Repair_Kinase"/>
</dbReference>
<gene>
    <name evidence="23" type="ordered locus">DEHA2E22572g</name>
</gene>
<dbReference type="GO" id="GO:0005694">
    <property type="term" value="C:chromosome"/>
    <property type="evidence" value="ECO:0007669"/>
    <property type="project" value="TreeGrafter"/>
</dbReference>
<feature type="domain" description="PI3K/PI4K catalytic" evidence="20">
    <location>
        <begin position="2050"/>
        <end position="2371"/>
    </location>
</feature>
<evidence type="ECO:0000256" key="2">
    <source>
        <dbReference type="ARBA" id="ARBA00010769"/>
    </source>
</evidence>
<comment type="subcellular location">
    <subcellularLocation>
        <location evidence="1">Nucleus</location>
    </subcellularLocation>
</comment>
<evidence type="ECO:0000256" key="16">
    <source>
        <dbReference type="ARBA" id="ARBA00030459"/>
    </source>
</evidence>
<dbReference type="Pfam" id="PF02260">
    <property type="entry name" value="FATC"/>
    <property type="match status" value="1"/>
</dbReference>
<dbReference type="PROSITE" id="PS51190">
    <property type="entry name" value="FATC"/>
    <property type="match status" value="1"/>
</dbReference>
<dbReference type="OMA" id="SMYIGWC"/>
<feature type="domain" description="FATC" evidence="22">
    <location>
        <begin position="2355"/>
        <end position="2387"/>
    </location>
</feature>
<dbReference type="Gene3D" id="3.30.1010.10">
    <property type="entry name" value="Phosphatidylinositol 3-kinase Catalytic Subunit, Chain A, domain 4"/>
    <property type="match status" value="1"/>
</dbReference>
<dbReference type="InterPro" id="IPR011009">
    <property type="entry name" value="Kinase-like_dom_sf"/>
</dbReference>
<dbReference type="InterPro" id="IPR003152">
    <property type="entry name" value="FATC_dom"/>
</dbReference>
<evidence type="ECO:0000256" key="13">
    <source>
        <dbReference type="ARBA" id="ARBA00023242"/>
    </source>
</evidence>
<evidence type="ECO:0000256" key="8">
    <source>
        <dbReference type="ARBA" id="ARBA00022763"/>
    </source>
</evidence>
<protein>
    <recommendedName>
        <fullName evidence="4">Serine/threonine-protein kinase MEC1</fullName>
        <ecNumber evidence="3">2.7.11.1</ecNumber>
    </recommendedName>
    <alternativeName>
        <fullName evidence="17">ATR homolog</fullName>
    </alternativeName>
    <alternativeName>
        <fullName evidence="16">DNA-damage checkpoint kinase MEC1</fullName>
    </alternativeName>
    <alternativeName>
        <fullName evidence="15">Mitosis entry checkpoint protein 1</fullName>
    </alternativeName>
</protein>
<keyword evidence="5" id="KW-0723">Serine/threonine-protein kinase</keyword>
<dbReference type="CDD" id="cd00892">
    <property type="entry name" value="PIKKc_ATR"/>
    <property type="match status" value="1"/>
</dbReference>
<dbReference type="Pfam" id="PF00454">
    <property type="entry name" value="PI3_PI4_kinase"/>
    <property type="match status" value="1"/>
</dbReference>
<dbReference type="FunFam" id="1.10.1070.11:FF:000033">
    <property type="entry name" value="Serine/threonine-protein kinase MEC1"/>
    <property type="match status" value="1"/>
</dbReference>
<dbReference type="InParanoid" id="Q6BND8"/>
<dbReference type="PANTHER" id="PTHR11139:SF125">
    <property type="entry name" value="SERINE_THREONINE-PROTEIN KINASE MEC1"/>
    <property type="match status" value="1"/>
</dbReference>
<proteinExistence type="inferred from homology"/>
<evidence type="ECO:0000256" key="4">
    <source>
        <dbReference type="ARBA" id="ARBA00021345"/>
    </source>
</evidence>
<reference evidence="23 24" key="1">
    <citation type="journal article" date="2004" name="Nature">
        <title>Genome evolution in yeasts.</title>
        <authorList>
            <consortium name="Genolevures"/>
            <person name="Dujon B."/>
            <person name="Sherman D."/>
            <person name="Fischer G."/>
            <person name="Durrens P."/>
            <person name="Casaregola S."/>
            <person name="Lafontaine I."/>
            <person name="de Montigny J."/>
            <person name="Marck C."/>
            <person name="Neuveglise C."/>
            <person name="Talla E."/>
            <person name="Goffard N."/>
            <person name="Frangeul L."/>
            <person name="Aigle M."/>
            <person name="Anthouard V."/>
            <person name="Babour A."/>
            <person name="Barbe V."/>
            <person name="Barnay S."/>
            <person name="Blanchin S."/>
            <person name="Beckerich J.M."/>
            <person name="Beyne E."/>
            <person name="Bleykasten C."/>
            <person name="Boisrame A."/>
            <person name="Boyer J."/>
            <person name="Cattolico L."/>
            <person name="Confanioleri F."/>
            <person name="de Daruvar A."/>
            <person name="Despons L."/>
            <person name="Fabre E."/>
            <person name="Fairhead C."/>
            <person name="Ferry-Dumazet H."/>
            <person name="Groppi A."/>
            <person name="Hantraye F."/>
            <person name="Hennequin C."/>
            <person name="Jauniaux N."/>
            <person name="Joyet P."/>
            <person name="Kachouri R."/>
            <person name="Kerrest A."/>
            <person name="Koszul R."/>
            <person name="Lemaire M."/>
            <person name="Lesur I."/>
            <person name="Ma L."/>
            <person name="Muller H."/>
            <person name="Nicaud J.M."/>
            <person name="Nikolski M."/>
            <person name="Oztas S."/>
            <person name="Ozier-Kalogeropoulos O."/>
            <person name="Pellenz S."/>
            <person name="Potier S."/>
            <person name="Richard G.F."/>
            <person name="Straub M.L."/>
            <person name="Suleau A."/>
            <person name="Swennene D."/>
            <person name="Tekaia F."/>
            <person name="Wesolowski-Louvel M."/>
            <person name="Westhof E."/>
            <person name="Wirth B."/>
            <person name="Zeniou-Meyer M."/>
            <person name="Zivanovic I."/>
            <person name="Bolotin-Fukuhara M."/>
            <person name="Thierry A."/>
            <person name="Bouchier C."/>
            <person name="Caudron B."/>
            <person name="Scarpelli C."/>
            <person name="Gaillardin C."/>
            <person name="Weissenbach J."/>
            <person name="Wincker P."/>
            <person name="Souciet J.L."/>
        </authorList>
    </citation>
    <scope>NUCLEOTIDE SEQUENCE [LARGE SCALE GENOMIC DNA]</scope>
    <source>
        <strain evidence="24">ATCC 36239 / CBS 767 / BCRC 21394 / JCM 1990 / NBRC 0083 / IGC 2968</strain>
    </source>
</reference>
<evidence type="ECO:0000256" key="10">
    <source>
        <dbReference type="ARBA" id="ARBA00022840"/>
    </source>
</evidence>
<dbReference type="InterPro" id="IPR014009">
    <property type="entry name" value="PIK_FAT"/>
</dbReference>
<dbReference type="Proteomes" id="UP000000599">
    <property type="component" value="Chromosome E"/>
</dbReference>
<keyword evidence="24" id="KW-1185">Reference proteome</keyword>